<protein>
    <submittedName>
        <fullName evidence="1">Uncharacterized protein</fullName>
    </submittedName>
</protein>
<gene>
    <name evidence="2" type="ORF">BRAA03T15275Z</name>
    <name evidence="1" type="ORF">BRAPAZ1V2_A03P63560.2</name>
</gene>
<dbReference type="EMBL" id="LR031572">
    <property type="protein sequence ID" value="VDC84057.1"/>
    <property type="molecule type" value="Genomic_DNA"/>
</dbReference>
<evidence type="ECO:0000313" key="1">
    <source>
        <dbReference type="EMBL" id="CAG7885013.1"/>
    </source>
</evidence>
<dbReference type="InterPro" id="IPR044680">
    <property type="entry name" value="EX1/2"/>
</dbReference>
<dbReference type="Proteomes" id="UP000694005">
    <property type="component" value="Chromosome A03"/>
</dbReference>
<dbReference type="GO" id="GO:0010343">
    <property type="term" value="P:singlet oxygen-mediated programmed cell death"/>
    <property type="evidence" value="ECO:0007669"/>
    <property type="project" value="InterPro"/>
</dbReference>
<dbReference type="Gramene" id="A03p63560.2_BraZ1">
    <property type="protein sequence ID" value="A03p63560.2_BraZ1.CDS"/>
    <property type="gene ID" value="A03g63560.2_BraZ1"/>
</dbReference>
<evidence type="ECO:0000313" key="2">
    <source>
        <dbReference type="EMBL" id="VDC84057.1"/>
    </source>
</evidence>
<accession>A0A3P5ZVC1</accession>
<proteinExistence type="predicted"/>
<sequence length="273" mass="30951">MVIALDGTLVIAKRFDSVLSEDGVVLGGNIKKEEESECDWERWKKHFKRIDDQYRLLSFLKSQLNGAAKREDYEDAARLKVAIAAASTNDAVGRVMSSFNRAVLEERYKDAVYLRDKAGAGLVEWWSGISEDVKDPFGLIVQITAEHGRYVARSYNPRKMQVILPSSLVKMKTDNSADDSDLLDESSGFQTFLRDMIPGVKVKVMKVNSPGKVDKDFISKVIDQIADEEDEDEENDFDIEDIVVEEETKSEANDIENWNLWLMKSVTAREGRK</sequence>
<dbReference type="EMBL" id="LS974619">
    <property type="protein sequence ID" value="CAG7885013.1"/>
    <property type="molecule type" value="Genomic_DNA"/>
</dbReference>
<dbReference type="AlphaFoldDB" id="A0A3P5ZVC1"/>
<organism evidence="2">
    <name type="scientific">Brassica campestris</name>
    <name type="common">Field mustard</name>
    <dbReference type="NCBI Taxonomy" id="3711"/>
    <lineage>
        <taxon>Eukaryota</taxon>
        <taxon>Viridiplantae</taxon>
        <taxon>Streptophyta</taxon>
        <taxon>Embryophyta</taxon>
        <taxon>Tracheophyta</taxon>
        <taxon>Spermatophyta</taxon>
        <taxon>Magnoliopsida</taxon>
        <taxon>eudicotyledons</taxon>
        <taxon>Gunneridae</taxon>
        <taxon>Pentapetalae</taxon>
        <taxon>rosids</taxon>
        <taxon>malvids</taxon>
        <taxon>Brassicales</taxon>
        <taxon>Brassicaceae</taxon>
        <taxon>Brassiceae</taxon>
        <taxon>Brassica</taxon>
    </lineage>
</organism>
<dbReference type="PANTHER" id="PTHR33917">
    <property type="entry name" value="PROTEIN EXECUTER 1, CHLOROPLASTIC"/>
    <property type="match status" value="1"/>
</dbReference>
<reference evidence="2" key="1">
    <citation type="submission" date="2018-11" db="EMBL/GenBank/DDBJ databases">
        <authorList>
            <consortium name="Genoscope - CEA"/>
            <person name="William W."/>
        </authorList>
    </citation>
    <scope>NUCLEOTIDE SEQUENCE</scope>
</reference>
<dbReference type="PANTHER" id="PTHR33917:SF4">
    <property type="entry name" value="(RAPE) HYPOTHETICAL PROTEIN"/>
    <property type="match status" value="1"/>
</dbReference>
<name>A0A3P5ZVC1_BRACM</name>